<accession>A0ABC9AHY3</accession>
<protein>
    <recommendedName>
        <fullName evidence="2">F-box domain-containing protein</fullName>
    </recommendedName>
</protein>
<keyword evidence="4" id="KW-1185">Reference proteome</keyword>
<proteinExistence type="predicted"/>
<dbReference type="PANTHER" id="PTHR36140:SF9">
    <property type="entry name" value="F-BOX DOMAIN CONTAINING PROTEIN"/>
    <property type="match status" value="1"/>
</dbReference>
<dbReference type="Gene3D" id="1.20.1280.50">
    <property type="match status" value="1"/>
</dbReference>
<dbReference type="InterPro" id="IPR036047">
    <property type="entry name" value="F-box-like_dom_sf"/>
</dbReference>
<evidence type="ECO:0000259" key="2">
    <source>
        <dbReference type="Pfam" id="PF12937"/>
    </source>
</evidence>
<dbReference type="SUPFAM" id="SSF81383">
    <property type="entry name" value="F-box domain"/>
    <property type="match status" value="1"/>
</dbReference>
<feature type="domain" description="F-box" evidence="2">
    <location>
        <begin position="53"/>
        <end position="87"/>
    </location>
</feature>
<dbReference type="InterPro" id="IPR001810">
    <property type="entry name" value="F-box_dom"/>
</dbReference>
<dbReference type="CDD" id="cd09917">
    <property type="entry name" value="F-box_SF"/>
    <property type="match status" value="1"/>
</dbReference>
<dbReference type="EMBL" id="OZ075130">
    <property type="protein sequence ID" value="CAL4978670.1"/>
    <property type="molecule type" value="Genomic_DNA"/>
</dbReference>
<sequence length="469" mass="50440">MAATATASTHSPAVLTMPRPQRSRRQPPRSSMALPYARAASPARRRDNSSGTSLPDDALAGIFARLPHAADVVRCAATCARWRRVVATSAAPLSPPPPFGRFLPHLAVGVFHLPKAGPTTTRTQPRFLATATAASSGLLGRRGRRSIGSFFDGAAAAAFDGSRPVSSRGGRLVLELRREIRAGSVTLCVCNPMTGDAAMLPPLSGDDTPADYYGCALLTGDDLHPTTSRRRGAEFFRLLLVYTSRRGGGFTALRCYSSDTGRWGPEARSAVSVTTKELRDIGGAAVRRGVAFWPLDNGALGVRLDGDDPDLGIMDAHLLPYDCSHEWLKTRLLGVSPDGRLFLVYLGIRGGIHTLMAKMSYFDIPDDEDGGFHNGRKESSSDEEAIPTHQMKMDYRDLATLKLRWIGDKSGLVLFTMGGRGGHDGAHVLSLQEGTVEKLADEGHSWGSAVGFEMDWAAYLSSMAHDPRN</sequence>
<reference evidence="3" key="1">
    <citation type="submission" date="2024-10" db="EMBL/GenBank/DDBJ databases">
        <authorList>
            <person name="Ryan C."/>
        </authorList>
    </citation>
    <scope>NUCLEOTIDE SEQUENCE [LARGE SCALE GENOMIC DNA]</scope>
</reference>
<evidence type="ECO:0000313" key="4">
    <source>
        <dbReference type="Proteomes" id="UP001497457"/>
    </source>
</evidence>
<dbReference type="Proteomes" id="UP001497457">
    <property type="component" value="Chromosome 20rd"/>
</dbReference>
<feature type="region of interest" description="Disordered" evidence="1">
    <location>
        <begin position="1"/>
        <end position="53"/>
    </location>
</feature>
<dbReference type="Pfam" id="PF12937">
    <property type="entry name" value="F-box-like"/>
    <property type="match status" value="1"/>
</dbReference>
<name>A0ABC9AHY3_9POAL</name>
<organism evidence="3 4">
    <name type="scientific">Urochloa decumbens</name>
    <dbReference type="NCBI Taxonomy" id="240449"/>
    <lineage>
        <taxon>Eukaryota</taxon>
        <taxon>Viridiplantae</taxon>
        <taxon>Streptophyta</taxon>
        <taxon>Embryophyta</taxon>
        <taxon>Tracheophyta</taxon>
        <taxon>Spermatophyta</taxon>
        <taxon>Magnoliopsida</taxon>
        <taxon>Liliopsida</taxon>
        <taxon>Poales</taxon>
        <taxon>Poaceae</taxon>
        <taxon>PACMAD clade</taxon>
        <taxon>Panicoideae</taxon>
        <taxon>Panicodae</taxon>
        <taxon>Paniceae</taxon>
        <taxon>Melinidinae</taxon>
        <taxon>Urochloa</taxon>
    </lineage>
</organism>
<evidence type="ECO:0000313" key="3">
    <source>
        <dbReference type="EMBL" id="CAL4978670.1"/>
    </source>
</evidence>
<dbReference type="AlphaFoldDB" id="A0ABC9AHY3"/>
<evidence type="ECO:0000256" key="1">
    <source>
        <dbReference type="SAM" id="MobiDB-lite"/>
    </source>
</evidence>
<gene>
    <name evidence="3" type="ORF">URODEC1_LOCUS54872</name>
</gene>
<dbReference type="PANTHER" id="PTHR36140">
    <property type="entry name" value="F-BOX DOMAIN-CONTAINING PROTEIN-RELATED"/>
    <property type="match status" value="1"/>
</dbReference>